<keyword evidence="2" id="KW-1185">Reference proteome</keyword>
<evidence type="ECO:0000313" key="1">
    <source>
        <dbReference type="EMBL" id="CAJ1970039.1"/>
    </source>
</evidence>
<comment type="caution">
    <text evidence="1">The sequence shown here is derived from an EMBL/GenBank/DDBJ whole genome shotgun (WGS) entry which is preliminary data.</text>
</comment>
<dbReference type="GO" id="GO:0003677">
    <property type="term" value="F:DNA binding"/>
    <property type="evidence" value="ECO:0007669"/>
    <property type="project" value="InterPro"/>
</dbReference>
<gene>
    <name evidence="1" type="ORF">CYCCA115_LOCUS24062</name>
</gene>
<accession>A0AAD2GDV0</accession>
<dbReference type="SUPFAM" id="SSF56349">
    <property type="entry name" value="DNA breaking-rejoining enzymes"/>
    <property type="match status" value="1"/>
</dbReference>
<dbReference type="AlphaFoldDB" id="A0AAD2GDV0"/>
<organism evidence="1 2">
    <name type="scientific">Cylindrotheca closterium</name>
    <dbReference type="NCBI Taxonomy" id="2856"/>
    <lineage>
        <taxon>Eukaryota</taxon>
        <taxon>Sar</taxon>
        <taxon>Stramenopiles</taxon>
        <taxon>Ochrophyta</taxon>
        <taxon>Bacillariophyta</taxon>
        <taxon>Bacillariophyceae</taxon>
        <taxon>Bacillariophycidae</taxon>
        <taxon>Bacillariales</taxon>
        <taxon>Bacillariaceae</taxon>
        <taxon>Cylindrotheca</taxon>
    </lineage>
</organism>
<proteinExistence type="predicted"/>
<dbReference type="Proteomes" id="UP001295423">
    <property type="component" value="Unassembled WGS sequence"/>
</dbReference>
<reference evidence="1" key="1">
    <citation type="submission" date="2023-08" db="EMBL/GenBank/DDBJ databases">
        <authorList>
            <person name="Audoor S."/>
            <person name="Bilcke G."/>
        </authorList>
    </citation>
    <scope>NUCLEOTIDE SEQUENCE</scope>
</reference>
<dbReference type="EMBL" id="CAKOGP040002451">
    <property type="protein sequence ID" value="CAJ1970039.1"/>
    <property type="molecule type" value="Genomic_DNA"/>
</dbReference>
<dbReference type="InterPro" id="IPR011010">
    <property type="entry name" value="DNA_brk_join_enz"/>
</dbReference>
<name>A0AAD2GDV0_9STRA</name>
<evidence type="ECO:0000313" key="2">
    <source>
        <dbReference type="Proteomes" id="UP001295423"/>
    </source>
</evidence>
<sequence length="174" mass="18849">MKFDEGCLNIMFAQQKNDQNGQTATLNPRQVYANPTNPAVCPLFALSLYMATFGGRCASNDRLFPGISQYKRFMDGLGAILKEHEAEAKLTLLVNETISDIGSHGIRKGATKWLSGQPGGPSAISICIRGGWSLGGVKDVYMTYNAEGDAFCGRMLSLLPLLSPDFCIKCTKDS</sequence>
<protein>
    <recommendedName>
        <fullName evidence="3">Ndc10 domain-containing protein</fullName>
    </recommendedName>
</protein>
<evidence type="ECO:0008006" key="3">
    <source>
        <dbReference type="Google" id="ProtNLM"/>
    </source>
</evidence>